<dbReference type="GeneID" id="110216532"/>
<dbReference type="InParanoid" id="A0A6P5LES5"/>
<feature type="compositionally biased region" description="Basic and acidic residues" evidence="1">
    <location>
        <begin position="33"/>
        <end position="42"/>
    </location>
</feature>
<feature type="compositionally biased region" description="Low complexity" evidence="1">
    <location>
        <begin position="192"/>
        <end position="213"/>
    </location>
</feature>
<protein>
    <submittedName>
        <fullName evidence="3">Uncharacterized protein LOC110216532</fullName>
    </submittedName>
</protein>
<gene>
    <name evidence="3" type="primary">LOC110216532</name>
</gene>
<feature type="compositionally biased region" description="Gly residues" evidence="1">
    <location>
        <begin position="232"/>
        <end position="242"/>
    </location>
</feature>
<feature type="region of interest" description="Disordered" evidence="1">
    <location>
        <begin position="1"/>
        <end position="67"/>
    </location>
</feature>
<proteinExistence type="predicted"/>
<feature type="compositionally biased region" description="Low complexity" evidence="1">
    <location>
        <begin position="280"/>
        <end position="298"/>
    </location>
</feature>
<evidence type="ECO:0000313" key="3">
    <source>
        <dbReference type="RefSeq" id="XP_020854026.1"/>
    </source>
</evidence>
<feature type="compositionally biased region" description="Pro residues" evidence="1">
    <location>
        <begin position="406"/>
        <end position="429"/>
    </location>
</feature>
<organism evidence="2 3">
    <name type="scientific">Phascolarctos cinereus</name>
    <name type="common">Koala</name>
    <dbReference type="NCBI Taxonomy" id="38626"/>
    <lineage>
        <taxon>Eukaryota</taxon>
        <taxon>Metazoa</taxon>
        <taxon>Chordata</taxon>
        <taxon>Craniata</taxon>
        <taxon>Vertebrata</taxon>
        <taxon>Euteleostomi</taxon>
        <taxon>Mammalia</taxon>
        <taxon>Metatheria</taxon>
        <taxon>Diprotodontia</taxon>
        <taxon>Phascolarctidae</taxon>
        <taxon>Phascolarctos</taxon>
    </lineage>
</organism>
<name>A0A6P5LES5_PHACI</name>
<dbReference type="AlphaFoldDB" id="A0A6P5LES5"/>
<evidence type="ECO:0000313" key="2">
    <source>
        <dbReference type="Proteomes" id="UP000515140"/>
    </source>
</evidence>
<feature type="region of interest" description="Disordered" evidence="1">
    <location>
        <begin position="162"/>
        <end position="464"/>
    </location>
</feature>
<sequence>MSNVQYIEQPPKYCPGSSKESPLIPGGRGRAVPTEEKAERRPPPTPAPSAGSALQPPGVGGFHMPPLGILPSLKKGAWGTCSGGHKPGGGGGGGGGGGSGSGGQTPGPGPARGLGSGRGARHSAPGFMGHRKGKQIGDPRAPEAAPAAPVVVTVAVAAAAAAGPGGGECTSCRGRGSRLGGGGGGRTRRPRPAALAPVPAPREASGGARPRLGAARRRRRRLPHEAGPGLLALGGGGAGGVGSSLAGPTRSRSPRRAAAHAPPRPPGGGRRAGRRRRRAAAAPRAGRGGRSRWPPGRSLRARVRPLTSARRRGCSGPGRAWLRPASLPPPRPRAWRPSFSPRPHREWLGGWQLGGGVRAGARRGARAADGGTSAASAPRLASGSQGESERVCGVSRRCARTLSVPLPTPPPPGPGVPAPAARTPPPATPPGGAAAKPGAPPAPAPGPPLSACPTRAAGGPFIPL</sequence>
<dbReference type="Proteomes" id="UP000515140">
    <property type="component" value="Unplaced"/>
</dbReference>
<accession>A0A6P5LES5</accession>
<feature type="compositionally biased region" description="Pro residues" evidence="1">
    <location>
        <begin position="438"/>
        <end position="450"/>
    </location>
</feature>
<feature type="compositionally biased region" description="Gly residues" evidence="1">
    <location>
        <begin position="81"/>
        <end position="118"/>
    </location>
</feature>
<keyword evidence="2" id="KW-1185">Reference proteome</keyword>
<reference evidence="3" key="1">
    <citation type="submission" date="2025-08" db="UniProtKB">
        <authorList>
            <consortium name="RefSeq"/>
        </authorList>
    </citation>
    <scope>IDENTIFICATION</scope>
    <source>
        <tissue evidence="3">Spleen</tissue>
    </source>
</reference>
<evidence type="ECO:0000256" key="1">
    <source>
        <dbReference type="SAM" id="MobiDB-lite"/>
    </source>
</evidence>
<dbReference type="KEGG" id="pcw:110216532"/>
<feature type="compositionally biased region" description="Low complexity" evidence="1">
    <location>
        <begin position="367"/>
        <end position="377"/>
    </location>
</feature>
<feature type="region of interest" description="Disordered" evidence="1">
    <location>
        <begin position="80"/>
        <end position="147"/>
    </location>
</feature>
<dbReference type="RefSeq" id="XP_020854026.1">
    <property type="nucleotide sequence ID" value="XM_020998367.1"/>
</dbReference>
<feature type="compositionally biased region" description="Basic residues" evidence="1">
    <location>
        <begin position="299"/>
        <end position="313"/>
    </location>
</feature>